<reference evidence="2" key="1">
    <citation type="submission" date="2016-06" db="EMBL/GenBank/DDBJ databases">
        <authorList>
            <person name="Varghese N."/>
            <person name="Submissions Spin"/>
        </authorList>
    </citation>
    <scope>NUCLEOTIDE SEQUENCE [LARGE SCALE GENOMIC DNA]</scope>
    <source>
        <strain evidence="2">DSM 45577</strain>
    </source>
</reference>
<dbReference type="InterPro" id="IPR025680">
    <property type="entry name" value="DddI"/>
</dbReference>
<dbReference type="Proteomes" id="UP000198937">
    <property type="component" value="Unassembled WGS sequence"/>
</dbReference>
<evidence type="ECO:0000313" key="1">
    <source>
        <dbReference type="EMBL" id="SCL58365.1"/>
    </source>
</evidence>
<dbReference type="STRING" id="683228.GA0070617_3796"/>
<organism evidence="1 2">
    <name type="scientific">Micromonospora yangpuensis</name>
    <dbReference type="NCBI Taxonomy" id="683228"/>
    <lineage>
        <taxon>Bacteria</taxon>
        <taxon>Bacillati</taxon>
        <taxon>Actinomycetota</taxon>
        <taxon>Actinomycetes</taxon>
        <taxon>Micromonosporales</taxon>
        <taxon>Micromonosporaceae</taxon>
        <taxon>Micromonospora</taxon>
    </lineage>
</organism>
<keyword evidence="2" id="KW-1185">Reference proteome</keyword>
<sequence>MIWTGHTRTVATTADLAATLEEITIQTSTGLPMAVTVLPAGHEHLTPYDDDFPDCLEVGLGHPERAFVRWMGHDGGYGYQPDLPPGPAGLRFDYGGQPIHPEPHELRVSPPAARHAVEEFITTGQRPTHLLWQPAQ</sequence>
<proteinExistence type="predicted"/>
<dbReference type="AlphaFoldDB" id="A0A1C6UWE9"/>
<evidence type="ECO:0000313" key="2">
    <source>
        <dbReference type="Proteomes" id="UP000198937"/>
    </source>
</evidence>
<dbReference type="Pfam" id="PF14430">
    <property type="entry name" value="Imm1"/>
    <property type="match status" value="1"/>
</dbReference>
<accession>A0A1C6UWE9</accession>
<name>A0A1C6UWE9_9ACTN</name>
<gene>
    <name evidence="1" type="ORF">GA0070617_3796</name>
</gene>
<protein>
    <submittedName>
        <fullName evidence="1">Immunity protein Imm1</fullName>
    </submittedName>
</protein>
<dbReference type="EMBL" id="FMIA01000002">
    <property type="protein sequence ID" value="SCL58365.1"/>
    <property type="molecule type" value="Genomic_DNA"/>
</dbReference>